<gene>
    <name evidence="3" type="ORF">TTRE_0000798001</name>
</gene>
<evidence type="ECO:0000256" key="1">
    <source>
        <dbReference type="ARBA" id="ARBA00023121"/>
    </source>
</evidence>
<evidence type="ECO:0000259" key="2">
    <source>
        <dbReference type="PROSITE" id="PS51228"/>
    </source>
</evidence>
<dbReference type="GO" id="GO:0006631">
    <property type="term" value="P:fatty acid metabolic process"/>
    <property type="evidence" value="ECO:0007669"/>
    <property type="project" value="TreeGrafter"/>
</dbReference>
<dbReference type="PANTHER" id="PTHR23310">
    <property type="entry name" value="ACYL-COA-BINDING PROTEIN, ACBP"/>
    <property type="match status" value="1"/>
</dbReference>
<dbReference type="Gene3D" id="1.20.80.10">
    <property type="match status" value="1"/>
</dbReference>
<evidence type="ECO:0000313" key="3">
    <source>
        <dbReference type="EMBL" id="CDW59642.1"/>
    </source>
</evidence>
<sequence length="76" mass="8894">FKGTGRDTRLEYKLFSLFHRVSYITRVQLNAVKRFLSLKARSKWNAWKCCKGMSKEEAMKSYIEKAQALIGKYGLI</sequence>
<accession>A0A077ZH49</accession>
<reference evidence="3" key="2">
    <citation type="submission" date="2014-03" db="EMBL/GenBank/DDBJ databases">
        <title>The whipworm genome and dual-species transcriptomics of an intimate host-pathogen interaction.</title>
        <authorList>
            <person name="Foth B.J."/>
            <person name="Tsai I.J."/>
            <person name="Reid A.J."/>
            <person name="Bancroft A.J."/>
            <person name="Nichol S."/>
            <person name="Tracey A."/>
            <person name="Holroyd N."/>
            <person name="Cotton J.A."/>
            <person name="Stanley E.J."/>
            <person name="Zarowiecki M."/>
            <person name="Liu J.Z."/>
            <person name="Huckvale T."/>
            <person name="Cooper P.J."/>
            <person name="Grencis R.K."/>
            <person name="Berriman M."/>
        </authorList>
    </citation>
    <scope>NUCLEOTIDE SEQUENCE [LARGE SCALE GENOMIC DNA]</scope>
</reference>
<dbReference type="InterPro" id="IPR000582">
    <property type="entry name" value="Acyl-CoA-binding_protein"/>
</dbReference>
<dbReference type="EMBL" id="HG806666">
    <property type="protein sequence ID" value="CDW59642.1"/>
    <property type="molecule type" value="Genomic_DNA"/>
</dbReference>
<dbReference type="PRINTS" id="PR00689">
    <property type="entry name" value="ACOABINDINGP"/>
</dbReference>
<dbReference type="Proteomes" id="UP000030665">
    <property type="component" value="Unassembled WGS sequence"/>
</dbReference>
<dbReference type="InterPro" id="IPR014352">
    <property type="entry name" value="FERM/acyl-CoA-bd_prot_sf"/>
</dbReference>
<reference evidence="3" key="1">
    <citation type="submission" date="2014-01" db="EMBL/GenBank/DDBJ databases">
        <authorList>
            <person name="Aslett M."/>
        </authorList>
    </citation>
    <scope>NUCLEOTIDE SEQUENCE</scope>
</reference>
<feature type="domain" description="ACB" evidence="2">
    <location>
        <begin position="1"/>
        <end position="75"/>
    </location>
</feature>
<evidence type="ECO:0000313" key="4">
    <source>
        <dbReference type="Proteomes" id="UP000030665"/>
    </source>
</evidence>
<dbReference type="STRING" id="36087.A0A077ZH49"/>
<dbReference type="AlphaFoldDB" id="A0A077ZH49"/>
<feature type="non-terminal residue" evidence="3">
    <location>
        <position position="1"/>
    </location>
</feature>
<dbReference type="SUPFAM" id="SSF47027">
    <property type="entry name" value="Acyl-CoA binding protein"/>
    <property type="match status" value="1"/>
</dbReference>
<dbReference type="PANTHER" id="PTHR23310:SF51">
    <property type="entry name" value="ACYL-COA-BINDING DOMAIN-CONTAINING PROTEIN 7"/>
    <property type="match status" value="1"/>
</dbReference>
<name>A0A077ZH49_TRITR</name>
<keyword evidence="4" id="KW-1185">Reference proteome</keyword>
<dbReference type="InterPro" id="IPR035984">
    <property type="entry name" value="Acyl-CoA-binding_sf"/>
</dbReference>
<dbReference type="GO" id="GO:0000062">
    <property type="term" value="F:fatty-acyl-CoA binding"/>
    <property type="evidence" value="ECO:0007669"/>
    <property type="project" value="InterPro"/>
</dbReference>
<proteinExistence type="predicted"/>
<dbReference type="Pfam" id="PF00887">
    <property type="entry name" value="ACBP"/>
    <property type="match status" value="1"/>
</dbReference>
<protein>
    <submittedName>
        <fullName evidence="3">Putative acyl-coenzyme A binding protein</fullName>
    </submittedName>
</protein>
<dbReference type="OrthoDB" id="71307at2759"/>
<organism evidence="3 4">
    <name type="scientific">Trichuris trichiura</name>
    <name type="common">Whipworm</name>
    <name type="synonym">Trichocephalus trichiurus</name>
    <dbReference type="NCBI Taxonomy" id="36087"/>
    <lineage>
        <taxon>Eukaryota</taxon>
        <taxon>Metazoa</taxon>
        <taxon>Ecdysozoa</taxon>
        <taxon>Nematoda</taxon>
        <taxon>Enoplea</taxon>
        <taxon>Dorylaimia</taxon>
        <taxon>Trichinellida</taxon>
        <taxon>Trichuridae</taxon>
        <taxon>Trichuris</taxon>
    </lineage>
</organism>
<keyword evidence="1" id="KW-0446">Lipid-binding</keyword>
<dbReference type="PROSITE" id="PS51228">
    <property type="entry name" value="ACB_2"/>
    <property type="match status" value="1"/>
</dbReference>